<gene>
    <name evidence="2" type="ORF">VNO80_03167</name>
</gene>
<protein>
    <submittedName>
        <fullName evidence="2">Uncharacterized protein</fullName>
    </submittedName>
</protein>
<feature type="region of interest" description="Disordered" evidence="1">
    <location>
        <begin position="24"/>
        <end position="43"/>
    </location>
</feature>
<name>A0AAN9RM84_PHACN</name>
<evidence type="ECO:0000313" key="3">
    <source>
        <dbReference type="Proteomes" id="UP001374584"/>
    </source>
</evidence>
<sequence>MRTSPGARYADIARALEACGHRQGAKHAGNARAREACGHRRGTRGIQASSGREACGHRQGARDIGRLPEREIGKWLACARRQKGWFRIVTSESWHAQETPWSYCSGKRTLWLSCKVGGGSSMCGQVSGDSKIHFGEAKNVAVVQE</sequence>
<evidence type="ECO:0000313" key="2">
    <source>
        <dbReference type="EMBL" id="KAK7377736.1"/>
    </source>
</evidence>
<dbReference type="EMBL" id="JAYMYR010000002">
    <property type="protein sequence ID" value="KAK7377736.1"/>
    <property type="molecule type" value="Genomic_DNA"/>
</dbReference>
<dbReference type="Proteomes" id="UP001374584">
    <property type="component" value="Unassembled WGS sequence"/>
</dbReference>
<reference evidence="2 3" key="1">
    <citation type="submission" date="2024-01" db="EMBL/GenBank/DDBJ databases">
        <title>The genomes of 5 underutilized Papilionoideae crops provide insights into root nodulation and disease resistanc.</title>
        <authorList>
            <person name="Jiang F."/>
        </authorList>
    </citation>
    <scope>NUCLEOTIDE SEQUENCE [LARGE SCALE GENOMIC DNA]</scope>
    <source>
        <strain evidence="2">JINMINGXINNONG_FW02</strain>
        <tissue evidence="2">Leaves</tissue>
    </source>
</reference>
<dbReference type="AlphaFoldDB" id="A0AAN9RM84"/>
<evidence type="ECO:0000256" key="1">
    <source>
        <dbReference type="SAM" id="MobiDB-lite"/>
    </source>
</evidence>
<accession>A0AAN9RM84</accession>
<proteinExistence type="predicted"/>
<organism evidence="2 3">
    <name type="scientific">Phaseolus coccineus</name>
    <name type="common">Scarlet runner bean</name>
    <name type="synonym">Phaseolus multiflorus</name>
    <dbReference type="NCBI Taxonomy" id="3886"/>
    <lineage>
        <taxon>Eukaryota</taxon>
        <taxon>Viridiplantae</taxon>
        <taxon>Streptophyta</taxon>
        <taxon>Embryophyta</taxon>
        <taxon>Tracheophyta</taxon>
        <taxon>Spermatophyta</taxon>
        <taxon>Magnoliopsida</taxon>
        <taxon>eudicotyledons</taxon>
        <taxon>Gunneridae</taxon>
        <taxon>Pentapetalae</taxon>
        <taxon>rosids</taxon>
        <taxon>fabids</taxon>
        <taxon>Fabales</taxon>
        <taxon>Fabaceae</taxon>
        <taxon>Papilionoideae</taxon>
        <taxon>50 kb inversion clade</taxon>
        <taxon>NPAAA clade</taxon>
        <taxon>indigoferoid/millettioid clade</taxon>
        <taxon>Phaseoleae</taxon>
        <taxon>Phaseolus</taxon>
    </lineage>
</organism>
<comment type="caution">
    <text evidence="2">The sequence shown here is derived from an EMBL/GenBank/DDBJ whole genome shotgun (WGS) entry which is preliminary data.</text>
</comment>
<keyword evidence="3" id="KW-1185">Reference proteome</keyword>